<gene>
    <name evidence="6" type="primary">Vigan.05G024400</name>
    <name evidence="6" type="ORF">VIGAN_05024400</name>
</gene>
<keyword evidence="2" id="KW-0645">Protease</keyword>
<proteinExistence type="inferred from homology"/>
<dbReference type="Pfam" id="PF12689">
    <property type="entry name" value="Acid_PPase"/>
    <property type="match status" value="1"/>
</dbReference>
<feature type="compositionally biased region" description="Low complexity" evidence="4">
    <location>
        <begin position="173"/>
        <end position="183"/>
    </location>
</feature>
<dbReference type="Gene3D" id="3.30.310.130">
    <property type="entry name" value="Ubiquitin-related"/>
    <property type="match status" value="1"/>
</dbReference>
<reference evidence="6 7" key="1">
    <citation type="journal article" date="2015" name="Sci. Rep.">
        <title>The power of single molecule real-time sequencing technology in the de novo assembly of a eukaryotic genome.</title>
        <authorList>
            <person name="Sakai H."/>
            <person name="Naito K."/>
            <person name="Ogiso-Tanaka E."/>
            <person name="Takahashi Y."/>
            <person name="Iseki K."/>
            <person name="Muto C."/>
            <person name="Satou K."/>
            <person name="Teruya K."/>
            <person name="Shiroma A."/>
            <person name="Shimoji M."/>
            <person name="Hirano T."/>
            <person name="Itoh T."/>
            <person name="Kaga A."/>
            <person name="Tomooka N."/>
        </authorList>
    </citation>
    <scope>NUCLEOTIDE SEQUENCE [LARGE SCALE GENOMIC DNA]</scope>
    <source>
        <strain evidence="7">cv. Shumari</strain>
    </source>
</reference>
<evidence type="ECO:0000259" key="5">
    <source>
        <dbReference type="PROSITE" id="PS50600"/>
    </source>
</evidence>
<evidence type="ECO:0000256" key="3">
    <source>
        <dbReference type="ARBA" id="ARBA00022801"/>
    </source>
</evidence>
<dbReference type="SUPFAM" id="SSF56784">
    <property type="entry name" value="HAD-like"/>
    <property type="match status" value="1"/>
</dbReference>
<dbReference type="InterPro" id="IPR023214">
    <property type="entry name" value="HAD_sf"/>
</dbReference>
<dbReference type="InterPro" id="IPR038765">
    <property type="entry name" value="Papain-like_cys_pep_sf"/>
</dbReference>
<keyword evidence="7" id="KW-1185">Reference proteome</keyword>
<dbReference type="PROSITE" id="PS50600">
    <property type="entry name" value="ULP_PROTEASE"/>
    <property type="match status" value="1"/>
</dbReference>
<dbReference type="GO" id="GO:0006508">
    <property type="term" value="P:proteolysis"/>
    <property type="evidence" value="ECO:0007669"/>
    <property type="project" value="UniProtKB-KW"/>
</dbReference>
<dbReference type="Gene3D" id="3.40.50.1000">
    <property type="entry name" value="HAD superfamily/HAD-like"/>
    <property type="match status" value="1"/>
</dbReference>
<dbReference type="CDD" id="cd07501">
    <property type="entry name" value="HAD_MDP-1_like"/>
    <property type="match status" value="1"/>
</dbReference>
<dbReference type="Pfam" id="PF25352">
    <property type="entry name" value="PH_ULP"/>
    <property type="match status" value="1"/>
</dbReference>
<dbReference type="SFLD" id="SFLDG01131">
    <property type="entry name" value="C1.5.2:_MDP_Like"/>
    <property type="match status" value="1"/>
</dbReference>
<dbReference type="InterPro" id="IPR003653">
    <property type="entry name" value="Peptidase_C48_C"/>
</dbReference>
<feature type="region of interest" description="Disordered" evidence="4">
    <location>
        <begin position="159"/>
        <end position="190"/>
    </location>
</feature>
<protein>
    <recommendedName>
        <fullName evidence="5">Ubiquitin-like protease family profile domain-containing protein</fullName>
    </recommendedName>
</protein>
<dbReference type="InterPro" id="IPR035679">
    <property type="entry name" value="MDP-1_euk"/>
</dbReference>
<sequence length="1144" mass="130290">MTRRPRSSSSSFSTKKFDVFEFNDEDHSIEKVSKRILRKFQNPSKSRSSPVTKYDFLQAFASGSNCRPVSIDITADHINLDDEQEEEVTRCSAEELADQPLEVVIEVVDDDDGRGHDDGYDREKIDTQSLIDTPLPLSADKEISGCSDFVESDFDSKNRSLGVASDDDDDDASQMSYSSTSSSNPPEDEVDFGDQLVEHDDSAAFVINVEEKVVDVIPDFIQFEDLYSTRSKLTFSCNSLKLEGSTSNGTRETLKIEWPTEDIIKIESCWFENIETALINLLLKSKDYSEDGNRNQNPVYADFKLLKFAVYDSFWYKAEEAIKLLDTRYTDIWSTHFNIDVDNSGSISALGQHYFFSQNRYFPNFDEAFDEVIYPKGEPDAVSISKRDVELLQPQTFINDTIIDFYIKYLKNKLPTDEQDRFHFFNSFFFRKLADLDKDPASACDGRAAFQRVRKWTRKVNLFEKDYILIPINYSLHWSLIAICHPGEVTCYQGKIFPFSYSSIVIRTILLLYLFDCIVDEEMNESSKIPCILHMDSLQGTHKGLKNIFQSYLCEEWKERHGNVVDDVSSKFLHMRFISLELPQQDNLYDCGLFLLHYVERFLEEAPVNFNPFMITKFSDFLTSNWFPPPEASLKRSHIQNLIYDIFENNSLQARPTDCLDKGLPSEDPAIVVQTKVEEDSLTGCSYSDLWCVKDPLNSSTELETADIQYPTASPGRVSPCMGGPALVSKDWRVISRSDCLQMSAYHKRGFLSPLKEIDECSEETAVSVEREKSQLVYDFPSTSYVRKDHGASESSEHGLSVNFMKAVDDHSLSRTCTRLSSFPMNTSTHEDQLLKKNDESKIEDKTIVEYPSTSGEELTDYVVPDSPAANDADVSFLSHSSFLEYMNSLTTHQILDFTQKRSLEEDTIVNKEKAVTFQSDREDAKRPNPMNAYVVPDSPGADDGHDADIKREMEENTEKVKGEALQIIEAFEVLPKLVVFDLDYTLWPFYCECRSKREMPSVYPHAKGILLALKEKGIDVAIASRSPTADIATAFLNKLGLSSLFVAQEIYSSWTHKTDHFQRIHSRTALPFNSMLFFDDENRNIQSVSKMGVTSILVGDGVNLGSLREGLIQFSRNWNASQKNKQKWLSKYSNKPDTSNPAA</sequence>
<dbReference type="PANTHER" id="PTHR47764">
    <property type="entry name" value="UBIQUITIN-LIKE-SPECIFIC PROTEASE 2B-RELATED"/>
    <property type="match status" value="1"/>
</dbReference>
<comment type="similarity">
    <text evidence="1">Belongs to the peptidase C48 family.</text>
</comment>
<dbReference type="GO" id="GO:0008234">
    <property type="term" value="F:cysteine-type peptidase activity"/>
    <property type="evidence" value="ECO:0007669"/>
    <property type="project" value="InterPro"/>
</dbReference>
<dbReference type="OrthoDB" id="442460at2759"/>
<dbReference type="GO" id="GO:0016791">
    <property type="term" value="F:phosphatase activity"/>
    <property type="evidence" value="ECO:0007669"/>
    <property type="project" value="InterPro"/>
</dbReference>
<dbReference type="InterPro" id="IPR036412">
    <property type="entry name" value="HAD-like_sf"/>
</dbReference>
<dbReference type="InterPro" id="IPR010036">
    <property type="entry name" value="MDP_1_eu_arc"/>
</dbReference>
<evidence type="ECO:0000256" key="2">
    <source>
        <dbReference type="ARBA" id="ARBA00022670"/>
    </source>
</evidence>
<dbReference type="Gene3D" id="1.10.418.20">
    <property type="match status" value="1"/>
</dbReference>
<dbReference type="InterPro" id="IPR010033">
    <property type="entry name" value="HAD_SF_ppase_IIIC"/>
</dbReference>
<accession>A0A0S3S248</accession>
<dbReference type="NCBIfam" id="TIGR01681">
    <property type="entry name" value="HAD-SF-IIIC"/>
    <property type="match status" value="1"/>
</dbReference>
<dbReference type="FunFam" id="3.40.50.1000:FF:000120">
    <property type="entry name" value="Magnesium-dependent phosphatase 1"/>
    <property type="match status" value="1"/>
</dbReference>
<dbReference type="SFLD" id="SFLDS00003">
    <property type="entry name" value="Haloacid_Dehalogenase"/>
    <property type="match status" value="1"/>
</dbReference>
<evidence type="ECO:0000256" key="4">
    <source>
        <dbReference type="SAM" id="MobiDB-lite"/>
    </source>
</evidence>
<dbReference type="Proteomes" id="UP000291084">
    <property type="component" value="Chromosome 5"/>
</dbReference>
<dbReference type="EMBL" id="AP015038">
    <property type="protein sequence ID" value="BAT86912.1"/>
    <property type="molecule type" value="Genomic_DNA"/>
</dbReference>
<dbReference type="SFLD" id="SFLDG01129">
    <property type="entry name" value="C1.5:_HAD__Beta-PGM__Phosphata"/>
    <property type="match status" value="1"/>
</dbReference>
<evidence type="ECO:0000313" key="6">
    <source>
        <dbReference type="EMBL" id="BAT86912.1"/>
    </source>
</evidence>
<organism evidence="6 7">
    <name type="scientific">Vigna angularis var. angularis</name>
    <dbReference type="NCBI Taxonomy" id="157739"/>
    <lineage>
        <taxon>Eukaryota</taxon>
        <taxon>Viridiplantae</taxon>
        <taxon>Streptophyta</taxon>
        <taxon>Embryophyta</taxon>
        <taxon>Tracheophyta</taxon>
        <taxon>Spermatophyta</taxon>
        <taxon>Magnoliopsida</taxon>
        <taxon>eudicotyledons</taxon>
        <taxon>Gunneridae</taxon>
        <taxon>Pentapetalae</taxon>
        <taxon>rosids</taxon>
        <taxon>fabids</taxon>
        <taxon>Fabales</taxon>
        <taxon>Fabaceae</taxon>
        <taxon>Papilionoideae</taxon>
        <taxon>50 kb inversion clade</taxon>
        <taxon>NPAAA clade</taxon>
        <taxon>indigoferoid/millettioid clade</taxon>
        <taxon>Phaseoleae</taxon>
        <taxon>Vigna</taxon>
    </lineage>
</organism>
<dbReference type="InterPro" id="IPR057375">
    <property type="entry name" value="ULP2A/B_PH"/>
</dbReference>
<dbReference type="Pfam" id="PF02902">
    <property type="entry name" value="Peptidase_C48"/>
    <property type="match status" value="1"/>
</dbReference>
<dbReference type="PANTHER" id="PTHR47764:SF12">
    <property type="entry name" value="ULP1 PROTEASE FAMILY, CARBOXY-TERMINAL DOMAIN PROTEIN"/>
    <property type="match status" value="1"/>
</dbReference>
<dbReference type="AlphaFoldDB" id="A0A0S3S248"/>
<dbReference type="SUPFAM" id="SSF54001">
    <property type="entry name" value="Cysteine proteinases"/>
    <property type="match status" value="1"/>
</dbReference>
<evidence type="ECO:0000313" key="7">
    <source>
        <dbReference type="Proteomes" id="UP000291084"/>
    </source>
</evidence>
<keyword evidence="3" id="KW-0378">Hydrolase</keyword>
<evidence type="ECO:0000256" key="1">
    <source>
        <dbReference type="ARBA" id="ARBA00005234"/>
    </source>
</evidence>
<name>A0A0S3S248_PHAAN</name>
<feature type="domain" description="Ubiquitin-like protease family profile" evidence="5">
    <location>
        <begin position="382"/>
        <end position="602"/>
    </location>
</feature>
<feature type="region of interest" description="Disordered" evidence="4">
    <location>
        <begin position="920"/>
        <end position="944"/>
    </location>
</feature>